<organism evidence="2 3">
    <name type="scientific">Nocardia alba</name>
    <dbReference type="NCBI Taxonomy" id="225051"/>
    <lineage>
        <taxon>Bacteria</taxon>
        <taxon>Bacillati</taxon>
        <taxon>Actinomycetota</taxon>
        <taxon>Actinomycetes</taxon>
        <taxon>Mycobacteriales</taxon>
        <taxon>Nocardiaceae</taxon>
        <taxon>Nocardia</taxon>
    </lineage>
</organism>
<evidence type="ECO:0000313" key="3">
    <source>
        <dbReference type="Proteomes" id="UP000294856"/>
    </source>
</evidence>
<dbReference type="RefSeq" id="WP_067458012.1">
    <property type="nucleotide sequence ID" value="NZ_SMFR01000008.1"/>
</dbReference>
<evidence type="ECO:0000313" key="2">
    <source>
        <dbReference type="EMBL" id="TCJ89972.1"/>
    </source>
</evidence>
<evidence type="ECO:0008006" key="4">
    <source>
        <dbReference type="Google" id="ProtNLM"/>
    </source>
</evidence>
<dbReference type="Proteomes" id="UP000294856">
    <property type="component" value="Unassembled WGS sequence"/>
</dbReference>
<feature type="compositionally biased region" description="Basic and acidic residues" evidence="1">
    <location>
        <begin position="1"/>
        <end position="17"/>
    </location>
</feature>
<sequence length="68" mass="7375">MTDRSENNSTRVDELHGPPRISPTNVTDLIEQSSLGTAGARQLRARGTEPDSESTEVIDPRARVAISD</sequence>
<proteinExistence type="predicted"/>
<reference evidence="2 3" key="1">
    <citation type="submission" date="2019-03" db="EMBL/GenBank/DDBJ databases">
        <title>Genomic Encyclopedia of Type Strains, Phase IV (KMG-IV): sequencing the most valuable type-strain genomes for metagenomic binning, comparative biology and taxonomic classification.</title>
        <authorList>
            <person name="Goeker M."/>
        </authorList>
    </citation>
    <scope>NUCLEOTIDE SEQUENCE [LARGE SCALE GENOMIC DNA]</scope>
    <source>
        <strain evidence="2 3">DSM 44684</strain>
    </source>
</reference>
<evidence type="ECO:0000256" key="1">
    <source>
        <dbReference type="SAM" id="MobiDB-lite"/>
    </source>
</evidence>
<accession>A0A4R1FAY3</accession>
<dbReference type="EMBL" id="SMFR01000008">
    <property type="protein sequence ID" value="TCJ89972.1"/>
    <property type="molecule type" value="Genomic_DNA"/>
</dbReference>
<feature type="compositionally biased region" description="Polar residues" evidence="1">
    <location>
        <begin position="22"/>
        <end position="36"/>
    </location>
</feature>
<comment type="caution">
    <text evidence="2">The sequence shown here is derived from an EMBL/GenBank/DDBJ whole genome shotgun (WGS) entry which is preliminary data.</text>
</comment>
<feature type="region of interest" description="Disordered" evidence="1">
    <location>
        <begin position="1"/>
        <end position="68"/>
    </location>
</feature>
<keyword evidence="3" id="KW-1185">Reference proteome</keyword>
<name>A0A4R1FAY3_9NOCA</name>
<dbReference type="AlphaFoldDB" id="A0A4R1FAY3"/>
<gene>
    <name evidence="2" type="ORF">DFR71_6265</name>
</gene>
<protein>
    <recommendedName>
        <fullName evidence="4">FXSXX-COOH protein</fullName>
    </recommendedName>
</protein>